<organism evidence="9 10">
    <name type="scientific">Candidatus Daviesbacteria bacterium RIFCSPHIGHO2_02_FULL_36_13</name>
    <dbReference type="NCBI Taxonomy" id="1797768"/>
    <lineage>
        <taxon>Bacteria</taxon>
        <taxon>Candidatus Daviesiibacteriota</taxon>
    </lineage>
</organism>
<dbReference type="Pfam" id="PF07690">
    <property type="entry name" value="MFS_1"/>
    <property type="match status" value="1"/>
</dbReference>
<dbReference type="STRING" id="1797768.A3C59_01535"/>
<comment type="subcellular location">
    <subcellularLocation>
        <location evidence="1">Cell membrane</location>
        <topology evidence="1">Multi-pass membrane protein</topology>
    </subcellularLocation>
</comment>
<gene>
    <name evidence="9" type="ORF">A3C59_01535</name>
</gene>
<dbReference type="GO" id="GO:0005886">
    <property type="term" value="C:plasma membrane"/>
    <property type="evidence" value="ECO:0007669"/>
    <property type="project" value="UniProtKB-SubCell"/>
</dbReference>
<dbReference type="EMBL" id="MFCV01000025">
    <property type="protein sequence ID" value="OGE32534.1"/>
    <property type="molecule type" value="Genomic_DNA"/>
</dbReference>
<feature type="transmembrane region" description="Helical" evidence="7">
    <location>
        <begin position="170"/>
        <end position="193"/>
    </location>
</feature>
<comment type="caution">
    <text evidence="9">The sequence shown here is derived from an EMBL/GenBank/DDBJ whole genome shotgun (WGS) entry which is preliminary data.</text>
</comment>
<evidence type="ECO:0000256" key="5">
    <source>
        <dbReference type="ARBA" id="ARBA00022989"/>
    </source>
</evidence>
<feature type="transmembrane region" description="Helical" evidence="7">
    <location>
        <begin position="234"/>
        <end position="260"/>
    </location>
</feature>
<feature type="transmembrane region" description="Helical" evidence="7">
    <location>
        <begin position="387"/>
        <end position="410"/>
    </location>
</feature>
<protein>
    <recommendedName>
        <fullName evidence="8">Major facilitator superfamily (MFS) profile domain-containing protein</fullName>
    </recommendedName>
</protein>
<dbReference type="Gene3D" id="1.20.1250.20">
    <property type="entry name" value="MFS general substrate transporter like domains"/>
    <property type="match status" value="1"/>
</dbReference>
<dbReference type="AlphaFoldDB" id="A0A1F5JV59"/>
<dbReference type="CDD" id="cd06173">
    <property type="entry name" value="MFS_MefA_like"/>
    <property type="match status" value="1"/>
</dbReference>
<dbReference type="PANTHER" id="PTHR43266">
    <property type="entry name" value="MACROLIDE-EFFLUX PROTEIN"/>
    <property type="match status" value="1"/>
</dbReference>
<dbReference type="SUPFAM" id="SSF103473">
    <property type="entry name" value="MFS general substrate transporter"/>
    <property type="match status" value="1"/>
</dbReference>
<evidence type="ECO:0000313" key="9">
    <source>
        <dbReference type="EMBL" id="OGE32534.1"/>
    </source>
</evidence>
<dbReference type="InterPro" id="IPR020846">
    <property type="entry name" value="MFS_dom"/>
</dbReference>
<evidence type="ECO:0000256" key="3">
    <source>
        <dbReference type="ARBA" id="ARBA00022475"/>
    </source>
</evidence>
<feature type="transmembrane region" description="Helical" evidence="7">
    <location>
        <begin position="81"/>
        <end position="99"/>
    </location>
</feature>
<feature type="transmembrane region" description="Helical" evidence="7">
    <location>
        <begin position="105"/>
        <end position="123"/>
    </location>
</feature>
<dbReference type="Proteomes" id="UP000176902">
    <property type="component" value="Unassembled WGS sequence"/>
</dbReference>
<evidence type="ECO:0000256" key="4">
    <source>
        <dbReference type="ARBA" id="ARBA00022692"/>
    </source>
</evidence>
<sequence>MIRRKAISSVIENRGFLNLWINQFLVQLSFNALNFALIIWVFQLTHSNTAVSALLFAIYLPAVIFGLFSGVLVDLIDRKKIILTIDILLSVCFFSLIFFKDSYLLLLFITFIMNSLAQFYGPAEASAIPLIVEKKQLISANSIFSATLHTCFLLGFGVAGPLIHEFGIDFIFRMGGGLLVIASILALFFPSIISKADKQGRQLAHAIKTLNYSDILKFGSSEISQTMDLIRGKLTVLSSIFILAGIQMVIGVLAVLMPGFMETALHIKAIDASFVLVIPLGVGVVSGGLFLGRFGTSFMGQRLVRRIIVGRSIIFGGALFFLIGVAPILSPAIEYLPKTPLPFFTQPSFSAILVLGSFLMGIAMVSILVPTQTVLQENTPESKRGKVFASLGVVMAGLSLIPVFLAGILADQFGVASIFVGLGAVIILIGLFGLWPSLFFSKDNLPYNVREFLGLGHWKEKN</sequence>
<feature type="transmembrane region" description="Helical" evidence="7">
    <location>
        <begin position="54"/>
        <end position="76"/>
    </location>
</feature>
<evidence type="ECO:0000259" key="8">
    <source>
        <dbReference type="PROSITE" id="PS50850"/>
    </source>
</evidence>
<feature type="transmembrane region" description="Helical" evidence="7">
    <location>
        <begin position="143"/>
        <end position="164"/>
    </location>
</feature>
<feature type="transmembrane region" description="Helical" evidence="7">
    <location>
        <begin position="349"/>
        <end position="375"/>
    </location>
</feature>
<keyword evidence="5 7" id="KW-1133">Transmembrane helix</keyword>
<dbReference type="PROSITE" id="PS50850">
    <property type="entry name" value="MFS"/>
    <property type="match status" value="1"/>
</dbReference>
<dbReference type="GO" id="GO:0022857">
    <property type="term" value="F:transmembrane transporter activity"/>
    <property type="evidence" value="ECO:0007669"/>
    <property type="project" value="InterPro"/>
</dbReference>
<feature type="transmembrane region" description="Helical" evidence="7">
    <location>
        <begin position="308"/>
        <end position="329"/>
    </location>
</feature>
<feature type="domain" description="Major facilitator superfamily (MFS) profile" evidence="8">
    <location>
        <begin position="233"/>
        <end position="462"/>
    </location>
</feature>
<dbReference type="PANTHER" id="PTHR43266:SF2">
    <property type="entry name" value="MAJOR FACILITATOR SUPERFAMILY (MFS) PROFILE DOMAIN-CONTAINING PROTEIN"/>
    <property type="match status" value="1"/>
</dbReference>
<evidence type="ECO:0000256" key="6">
    <source>
        <dbReference type="ARBA" id="ARBA00023136"/>
    </source>
</evidence>
<keyword evidence="3" id="KW-1003">Cell membrane</keyword>
<proteinExistence type="predicted"/>
<keyword evidence="6 7" id="KW-0472">Membrane</keyword>
<accession>A0A1F5JV59</accession>
<evidence type="ECO:0000256" key="7">
    <source>
        <dbReference type="SAM" id="Phobius"/>
    </source>
</evidence>
<feature type="transmembrane region" description="Helical" evidence="7">
    <location>
        <begin position="416"/>
        <end position="440"/>
    </location>
</feature>
<reference evidence="9 10" key="1">
    <citation type="journal article" date="2016" name="Nat. Commun.">
        <title>Thousands of microbial genomes shed light on interconnected biogeochemical processes in an aquifer system.</title>
        <authorList>
            <person name="Anantharaman K."/>
            <person name="Brown C.T."/>
            <person name="Hug L.A."/>
            <person name="Sharon I."/>
            <person name="Castelle C.J."/>
            <person name="Probst A.J."/>
            <person name="Thomas B.C."/>
            <person name="Singh A."/>
            <person name="Wilkins M.J."/>
            <person name="Karaoz U."/>
            <person name="Brodie E.L."/>
            <person name="Williams K.H."/>
            <person name="Hubbard S.S."/>
            <person name="Banfield J.F."/>
        </authorList>
    </citation>
    <scope>NUCLEOTIDE SEQUENCE [LARGE SCALE GENOMIC DNA]</scope>
</reference>
<dbReference type="InterPro" id="IPR036259">
    <property type="entry name" value="MFS_trans_sf"/>
</dbReference>
<evidence type="ECO:0000256" key="1">
    <source>
        <dbReference type="ARBA" id="ARBA00004651"/>
    </source>
</evidence>
<evidence type="ECO:0000256" key="2">
    <source>
        <dbReference type="ARBA" id="ARBA00022448"/>
    </source>
</evidence>
<name>A0A1F5JV59_9BACT</name>
<keyword evidence="2" id="KW-0813">Transport</keyword>
<dbReference type="InterPro" id="IPR011701">
    <property type="entry name" value="MFS"/>
</dbReference>
<evidence type="ECO:0000313" key="10">
    <source>
        <dbReference type="Proteomes" id="UP000176902"/>
    </source>
</evidence>
<feature type="transmembrane region" description="Helical" evidence="7">
    <location>
        <begin position="20"/>
        <end position="42"/>
    </location>
</feature>
<keyword evidence="4 7" id="KW-0812">Transmembrane</keyword>
<feature type="transmembrane region" description="Helical" evidence="7">
    <location>
        <begin position="272"/>
        <end position="296"/>
    </location>
</feature>